<gene>
    <name evidence="2" type="ORF">MO867_21820</name>
</gene>
<feature type="transmembrane region" description="Helical" evidence="1">
    <location>
        <begin position="16"/>
        <end position="37"/>
    </location>
</feature>
<organism evidence="2 3">
    <name type="scientific">Microbulbifer okhotskensis</name>
    <dbReference type="NCBI Taxonomy" id="2926617"/>
    <lineage>
        <taxon>Bacteria</taxon>
        <taxon>Pseudomonadati</taxon>
        <taxon>Pseudomonadota</taxon>
        <taxon>Gammaproteobacteria</taxon>
        <taxon>Cellvibrionales</taxon>
        <taxon>Microbulbiferaceae</taxon>
        <taxon>Microbulbifer</taxon>
    </lineage>
</organism>
<sequence length="126" mass="14789">MKHIEIRQNPKRELQLVALVVFIYTSYAGISGVVYKLQYLESRFVRLSVEPGEYWSILYLYTAGGVLMFVYSVVGFPKLEHYFQNAQRKQNKELENRTINQKIFVYFIAPVIIFAALSGFYIYANR</sequence>
<dbReference type="AlphaFoldDB" id="A0A9X2EW11"/>
<dbReference type="RefSeq" id="WP_252473076.1">
    <property type="nucleotide sequence ID" value="NZ_JALBWM010000258.1"/>
</dbReference>
<proteinExistence type="predicted"/>
<evidence type="ECO:0000313" key="3">
    <source>
        <dbReference type="Proteomes" id="UP001139028"/>
    </source>
</evidence>
<name>A0A9X2EW11_9GAMM</name>
<keyword evidence="1" id="KW-0472">Membrane</keyword>
<dbReference type="EMBL" id="JALBWM010000258">
    <property type="protein sequence ID" value="MCO1336966.1"/>
    <property type="molecule type" value="Genomic_DNA"/>
</dbReference>
<keyword evidence="1" id="KW-0812">Transmembrane</keyword>
<dbReference type="Proteomes" id="UP001139028">
    <property type="component" value="Unassembled WGS sequence"/>
</dbReference>
<protein>
    <submittedName>
        <fullName evidence="2">Uncharacterized protein</fullName>
    </submittedName>
</protein>
<keyword evidence="1" id="KW-1133">Transmembrane helix</keyword>
<evidence type="ECO:0000313" key="2">
    <source>
        <dbReference type="EMBL" id="MCO1336966.1"/>
    </source>
</evidence>
<reference evidence="2" key="1">
    <citation type="journal article" date="2022" name="Arch. Microbiol.">
        <title>Microbulbifer okhotskensis sp. nov., isolated from a deep bottom sediment of the Okhotsk Sea.</title>
        <authorList>
            <person name="Romanenko L."/>
            <person name="Kurilenko V."/>
            <person name="Otstavnykh N."/>
            <person name="Velansky P."/>
            <person name="Isaeva M."/>
            <person name="Mikhailov V."/>
        </authorList>
    </citation>
    <scope>NUCLEOTIDE SEQUENCE</scope>
    <source>
        <strain evidence="2">OS29</strain>
    </source>
</reference>
<evidence type="ECO:0000256" key="1">
    <source>
        <dbReference type="SAM" id="Phobius"/>
    </source>
</evidence>
<feature type="transmembrane region" description="Helical" evidence="1">
    <location>
        <begin position="103"/>
        <end position="124"/>
    </location>
</feature>
<comment type="caution">
    <text evidence="2">The sequence shown here is derived from an EMBL/GenBank/DDBJ whole genome shotgun (WGS) entry which is preliminary data.</text>
</comment>
<keyword evidence="3" id="KW-1185">Reference proteome</keyword>
<feature type="transmembrane region" description="Helical" evidence="1">
    <location>
        <begin position="57"/>
        <end position="79"/>
    </location>
</feature>
<accession>A0A9X2EW11</accession>